<keyword evidence="1" id="KW-0472">Membrane</keyword>
<sequence>MMSSYRKHAIISFFILAIIVAFFVIVHLTNSYHYIIRYFINHKLRTIGGEINFEDLKFNKESHYIVLSFRNIEYHDKYDNSFIADNMYIYINWKKILYPHVFIEQPHLDSIEIERLLVKSQFNLSPDNLPKKTNMLLIHSVLQKIFHIADRFNTSVLIRDIELDDVLFHYFALETTTNLLKIYVRENLTSLFTLEYNRQNHQSIDIMASNLSTTGLLFKLSHISNFAKILSNDFVISGKGQILFNNYNFDFLKFNLTHFSGNVTDLCFLDSQKCHIDYGTGHAIIKQDSISVDSLGFFYEDAYIMTSYHKNTDNQEFNFFVDNTSAEHITDFWPTHIIPTVRNTLQESINKETSISDISGTIDLHNKKFILHNLSYDNLTADLQIDHSIAHMLSNLKYSGHVKYINNIVTLDVLEIQDMGNLNLIIEILPKDTHINVDTYFQIASEDITTLDLLTQTFNWEFLPLKQTTQGLLDGKGNITVILAKEQDSVLLDDITMDFALQNHPTGIKLYDSNLLLSGSLKGNKDLLQIDYKIEDEQHDNLNIVGTYNLTDRVGNIDVKGKIELENLENKTPSFTKNKIIEAIDVQGSILVNSNITVHNNEIEAGIHLDLSKINIKNIPLIDFSKPKASASNLDLYVLSNKKILNTNIEYSDFLHNHINLDMQLMRDAGSHRIKYIKSEEFKFAGNDFTFQILDHNHMQYDIYFLGKSLDLSAFNYRKYFLNNTEKARTVHIPNTKEIALKNDLILENTLIYFPDAPQHKEQERKYNIEFISDVLDTIHHLSIDYEIVQLLNGVNFYDFHFSKYCERPILMLNTKIMDRKDSILRAQYEHNKLFTTFSNNAGKVLSGLDIYQNIVGGVLDFRMDLKNAQRYNIGLMQLENFHIKQAPVLSHVLSLASLDLHGIISGLNGSGLGFYKMILPIKLTEGVVAISEGWAESASLGIRVNGAFDLLEKEYFIYGSIVPFYSISKFLWNVPFFGYIFTDPRNRSFIAIEYFADISKYHRELQVKTIELL</sequence>
<dbReference type="STRING" id="1401685.P857_28"/>
<keyword evidence="1" id="KW-1133">Transmembrane helix</keyword>
<reference evidence="2 3" key="1">
    <citation type="journal article" date="2013" name="PLoS ONE">
        <title>Bacterial endosymbiosis in a chordate host: long-term co-evolution and conservation of secondary metabolism.</title>
        <authorList>
            <person name="Kwan J.C."/>
            <person name="Schmidt E.W."/>
        </authorList>
    </citation>
    <scope>NUCLEOTIDE SEQUENCE [LARGE SCALE GENOMIC DNA]</scope>
    <source>
        <strain evidence="3">L6</strain>
    </source>
</reference>
<evidence type="ECO:0008006" key="4">
    <source>
        <dbReference type="Google" id="ProtNLM"/>
    </source>
</evidence>
<dbReference type="Proteomes" id="UP000018951">
    <property type="component" value="Unassembled WGS sequence"/>
</dbReference>
<comment type="caution">
    <text evidence="2">The sequence shown here is derived from an EMBL/GenBank/DDBJ whole genome shotgun (WGS) entry which is preliminary data.</text>
</comment>
<gene>
    <name evidence="2" type="ORF">P857_28</name>
</gene>
<proteinExistence type="predicted"/>
<keyword evidence="1" id="KW-0812">Transmembrane</keyword>
<evidence type="ECO:0000256" key="1">
    <source>
        <dbReference type="SAM" id="Phobius"/>
    </source>
</evidence>
<dbReference type="AlphaFoldDB" id="W2UZJ3"/>
<organism evidence="2 3">
    <name type="scientific">Candidatus Xenolissoclinum pacificiensis L6</name>
    <dbReference type="NCBI Taxonomy" id="1401685"/>
    <lineage>
        <taxon>Bacteria</taxon>
        <taxon>Pseudomonadati</taxon>
        <taxon>Pseudomonadota</taxon>
        <taxon>Alphaproteobacteria</taxon>
        <taxon>Rickettsiales</taxon>
        <taxon>Anaplasmataceae</taxon>
        <taxon>Candidatus Xenolissoclinum</taxon>
    </lineage>
</organism>
<protein>
    <recommendedName>
        <fullName evidence="4">AsmA-like C-terminal domain-containing protein</fullName>
    </recommendedName>
</protein>
<accession>W2UZJ3</accession>
<evidence type="ECO:0000313" key="3">
    <source>
        <dbReference type="Proteomes" id="UP000018951"/>
    </source>
</evidence>
<feature type="transmembrane region" description="Helical" evidence="1">
    <location>
        <begin position="9"/>
        <end position="28"/>
    </location>
</feature>
<keyword evidence="3" id="KW-1185">Reference proteome</keyword>
<evidence type="ECO:0000313" key="2">
    <source>
        <dbReference type="EMBL" id="ETO91581.1"/>
    </source>
</evidence>
<dbReference type="EMBL" id="AXCJ01000002">
    <property type="protein sequence ID" value="ETO91581.1"/>
    <property type="molecule type" value="Genomic_DNA"/>
</dbReference>
<name>W2UZJ3_9RICK</name>